<dbReference type="AlphaFoldDB" id="A0A1I4SKP4"/>
<dbReference type="Proteomes" id="UP000199470">
    <property type="component" value="Unassembled WGS sequence"/>
</dbReference>
<dbReference type="OrthoDB" id="8576332at2"/>
<evidence type="ECO:0000256" key="4">
    <source>
        <dbReference type="PROSITE-ProRule" id="PRU00284"/>
    </source>
</evidence>
<keyword evidence="6" id="KW-1133">Transmembrane helix</keyword>
<keyword evidence="6" id="KW-0812">Transmembrane</keyword>
<dbReference type="SUPFAM" id="SSF58104">
    <property type="entry name" value="Methyl-accepting chemotaxis protein (MCP) signaling domain"/>
    <property type="match status" value="1"/>
</dbReference>
<keyword evidence="10" id="KW-1185">Reference proteome</keyword>
<dbReference type="PRINTS" id="PR00260">
    <property type="entry name" value="CHEMTRNSDUCR"/>
</dbReference>
<dbReference type="SMART" id="SM00304">
    <property type="entry name" value="HAMP"/>
    <property type="match status" value="1"/>
</dbReference>
<evidence type="ECO:0000313" key="10">
    <source>
        <dbReference type="Proteomes" id="UP000199470"/>
    </source>
</evidence>
<dbReference type="InterPro" id="IPR051310">
    <property type="entry name" value="MCP_chemotaxis"/>
</dbReference>
<dbReference type="Pfam" id="PF12729">
    <property type="entry name" value="4HB_MCP_1"/>
    <property type="match status" value="1"/>
</dbReference>
<dbReference type="EMBL" id="FOTW01000026">
    <property type="protein sequence ID" value="SFM65078.1"/>
    <property type="molecule type" value="Genomic_DNA"/>
</dbReference>
<dbReference type="PROSITE" id="PS50111">
    <property type="entry name" value="CHEMOTAXIS_TRANSDUC_2"/>
    <property type="match status" value="1"/>
</dbReference>
<dbReference type="GO" id="GO:0005886">
    <property type="term" value="C:plasma membrane"/>
    <property type="evidence" value="ECO:0007669"/>
    <property type="project" value="TreeGrafter"/>
</dbReference>
<keyword evidence="4" id="KW-0807">Transducer</keyword>
<gene>
    <name evidence="9" type="ORF">SAMN02982985_04838</name>
</gene>
<evidence type="ECO:0000256" key="1">
    <source>
        <dbReference type="ARBA" id="ARBA00004370"/>
    </source>
</evidence>
<dbReference type="PANTHER" id="PTHR43531:SF14">
    <property type="entry name" value="METHYL-ACCEPTING CHEMOTAXIS PROTEIN I-RELATED"/>
    <property type="match status" value="1"/>
</dbReference>
<dbReference type="InterPro" id="IPR003660">
    <property type="entry name" value="HAMP_dom"/>
</dbReference>
<dbReference type="RefSeq" id="WP_093390265.1">
    <property type="nucleotide sequence ID" value="NZ_FOTW01000026.1"/>
</dbReference>
<dbReference type="GO" id="GO:0007165">
    <property type="term" value="P:signal transduction"/>
    <property type="evidence" value="ECO:0007669"/>
    <property type="project" value="UniProtKB-KW"/>
</dbReference>
<dbReference type="InterPro" id="IPR004090">
    <property type="entry name" value="Chemotax_Me-accpt_rcpt"/>
</dbReference>
<dbReference type="FunFam" id="1.10.287.950:FF:000001">
    <property type="entry name" value="Methyl-accepting chemotaxis sensory transducer"/>
    <property type="match status" value="1"/>
</dbReference>
<dbReference type="InterPro" id="IPR047347">
    <property type="entry name" value="YvaQ-like_sensor"/>
</dbReference>
<dbReference type="CDD" id="cd11386">
    <property type="entry name" value="MCP_signal"/>
    <property type="match status" value="1"/>
</dbReference>
<evidence type="ECO:0000259" key="7">
    <source>
        <dbReference type="PROSITE" id="PS50111"/>
    </source>
</evidence>
<dbReference type="STRING" id="758825.SAMN02982985_04838"/>
<comment type="subcellular location">
    <subcellularLocation>
        <location evidence="1">Membrane</location>
    </subcellularLocation>
</comment>
<evidence type="ECO:0000256" key="3">
    <source>
        <dbReference type="ARBA" id="ARBA00029447"/>
    </source>
</evidence>
<feature type="domain" description="HAMP" evidence="8">
    <location>
        <begin position="212"/>
        <end position="264"/>
    </location>
</feature>
<reference evidence="9 10" key="1">
    <citation type="submission" date="2016-10" db="EMBL/GenBank/DDBJ databases">
        <authorList>
            <person name="de Groot N.N."/>
        </authorList>
    </citation>
    <scope>NUCLEOTIDE SEQUENCE [LARGE SCALE GENOMIC DNA]</scope>
    <source>
        <strain evidence="9 10">ATCC 43154</strain>
    </source>
</reference>
<evidence type="ECO:0000256" key="6">
    <source>
        <dbReference type="SAM" id="Phobius"/>
    </source>
</evidence>
<dbReference type="InterPro" id="IPR004089">
    <property type="entry name" value="MCPsignal_dom"/>
</dbReference>
<feature type="domain" description="Methyl-accepting transducer" evidence="7">
    <location>
        <begin position="269"/>
        <end position="498"/>
    </location>
</feature>
<evidence type="ECO:0000256" key="5">
    <source>
        <dbReference type="SAM" id="Coils"/>
    </source>
</evidence>
<keyword evidence="2" id="KW-0488">Methylation</keyword>
<dbReference type="CDD" id="cd19411">
    <property type="entry name" value="MCP2201-like_sensor"/>
    <property type="match status" value="1"/>
</dbReference>
<keyword evidence="5" id="KW-0175">Coiled coil</keyword>
<proteinExistence type="inferred from homology"/>
<protein>
    <submittedName>
        <fullName evidence="9">Methyl-accepting chemotaxis protein</fullName>
    </submittedName>
</protein>
<accession>A0A1I4SKP4</accession>
<dbReference type="GO" id="GO:0006935">
    <property type="term" value="P:chemotaxis"/>
    <property type="evidence" value="ECO:0007669"/>
    <property type="project" value="InterPro"/>
</dbReference>
<evidence type="ECO:0000259" key="8">
    <source>
        <dbReference type="PROSITE" id="PS50885"/>
    </source>
</evidence>
<sequence>MNLRNLTIGQRLGLSFALILLMLALSAALSYVKLQQLDDDIVRTNQDRYPKIVLAHTIKDELNETARNMRNMLLMSAPEQLAAEAANMAESSAVVARSIISLDKAIVLPQGRAIMATIQVQRGDFIAQRGEFLRLVEASDKAAAQQLLLERVRPAQMKYFAALDQLIALQSALMEASGKESTAAAATTEALLIGLTLAALLVGAVLAVLATRSITRPLARAVAAAQRVAAGDLSGTIVVDSRDETGQLLQALQDMNVKLHGIVGQVRGGTETIASAAGQIAAGNLDLSVRTEQQAGALEETASSMEQLTATVRQNAGNARQANSLALAASEAARQGGEMVGQVVATMGAINQSSRKIADIIGVIDSIAFQTNILALNAAVEAARAGEQGRGFAVVATEVRNLAQRSAAAAKDIKSLIDTSSAQVDAGGSLVERAGSGMQAIAADIGRVTEVMAEILAATREQSAGIEQINEAITQMDQVTQQNAALVEEAAAATAAMRQQADELSETVGVFRLHAGEAAAPVAPAPLSSAAPRRRRAAGTPTLLALAA</sequence>
<organism evidence="9 10">
    <name type="scientific">Rugamonas rubra</name>
    <dbReference type="NCBI Taxonomy" id="758825"/>
    <lineage>
        <taxon>Bacteria</taxon>
        <taxon>Pseudomonadati</taxon>
        <taxon>Pseudomonadota</taxon>
        <taxon>Betaproteobacteria</taxon>
        <taxon>Burkholderiales</taxon>
        <taxon>Oxalobacteraceae</taxon>
        <taxon>Telluria group</taxon>
        <taxon>Rugamonas</taxon>
    </lineage>
</organism>
<feature type="transmembrane region" description="Helical" evidence="6">
    <location>
        <begin position="190"/>
        <end position="210"/>
    </location>
</feature>
<dbReference type="InterPro" id="IPR024478">
    <property type="entry name" value="HlyB_4HB_MCP"/>
</dbReference>
<feature type="coiled-coil region" evidence="5">
    <location>
        <begin position="469"/>
        <end position="507"/>
    </location>
</feature>
<dbReference type="Pfam" id="PF00015">
    <property type="entry name" value="MCPsignal"/>
    <property type="match status" value="1"/>
</dbReference>
<dbReference type="Gene3D" id="1.10.287.950">
    <property type="entry name" value="Methyl-accepting chemotaxis protein"/>
    <property type="match status" value="1"/>
</dbReference>
<dbReference type="Pfam" id="PF00672">
    <property type="entry name" value="HAMP"/>
    <property type="match status" value="1"/>
</dbReference>
<evidence type="ECO:0000256" key="2">
    <source>
        <dbReference type="ARBA" id="ARBA00022481"/>
    </source>
</evidence>
<dbReference type="PANTHER" id="PTHR43531">
    <property type="entry name" value="PROTEIN ICFG"/>
    <property type="match status" value="1"/>
</dbReference>
<keyword evidence="6" id="KW-0472">Membrane</keyword>
<dbReference type="PROSITE" id="PS50885">
    <property type="entry name" value="HAMP"/>
    <property type="match status" value="1"/>
</dbReference>
<comment type="similarity">
    <text evidence="3">Belongs to the methyl-accepting chemotaxis (MCP) protein family.</text>
</comment>
<name>A0A1I4SKP4_9BURK</name>
<evidence type="ECO:0000313" key="9">
    <source>
        <dbReference type="EMBL" id="SFM65078.1"/>
    </source>
</evidence>
<dbReference type="SMART" id="SM00283">
    <property type="entry name" value="MA"/>
    <property type="match status" value="1"/>
</dbReference>
<dbReference type="GO" id="GO:0004888">
    <property type="term" value="F:transmembrane signaling receptor activity"/>
    <property type="evidence" value="ECO:0007669"/>
    <property type="project" value="InterPro"/>
</dbReference>